<organism evidence="2 3">
    <name type="scientific">Nannocystis punicea</name>
    <dbReference type="NCBI Taxonomy" id="2995304"/>
    <lineage>
        <taxon>Bacteria</taxon>
        <taxon>Pseudomonadati</taxon>
        <taxon>Myxococcota</taxon>
        <taxon>Polyangia</taxon>
        <taxon>Nannocystales</taxon>
        <taxon>Nannocystaceae</taxon>
        <taxon>Nannocystis</taxon>
    </lineage>
</organism>
<name>A0ABY7HIL9_9BACT</name>
<dbReference type="EMBL" id="CP114040">
    <property type="protein sequence ID" value="WAS98905.1"/>
    <property type="molecule type" value="Genomic_DNA"/>
</dbReference>
<protein>
    <recommendedName>
        <fullName evidence="4">Carboxypeptidase regulatory-like domain-containing protein</fullName>
    </recommendedName>
</protein>
<gene>
    <name evidence="2" type="ORF">O0S08_22470</name>
</gene>
<evidence type="ECO:0000313" key="2">
    <source>
        <dbReference type="EMBL" id="WAS98905.1"/>
    </source>
</evidence>
<dbReference type="PROSITE" id="PS51257">
    <property type="entry name" value="PROKAR_LIPOPROTEIN"/>
    <property type="match status" value="1"/>
</dbReference>
<keyword evidence="1" id="KW-0732">Signal</keyword>
<proteinExistence type="predicted"/>
<evidence type="ECO:0008006" key="4">
    <source>
        <dbReference type="Google" id="ProtNLM"/>
    </source>
</evidence>
<dbReference type="RefSeq" id="WP_269041263.1">
    <property type="nucleotide sequence ID" value="NZ_CP114040.1"/>
</dbReference>
<evidence type="ECO:0000256" key="1">
    <source>
        <dbReference type="SAM" id="SignalP"/>
    </source>
</evidence>
<keyword evidence="3" id="KW-1185">Reference proteome</keyword>
<evidence type="ECO:0000313" key="3">
    <source>
        <dbReference type="Proteomes" id="UP001164459"/>
    </source>
</evidence>
<accession>A0ABY7HIL9</accession>
<feature type="chain" id="PRO_5046604983" description="Carboxypeptidase regulatory-like domain-containing protein" evidence="1">
    <location>
        <begin position="31"/>
        <end position="199"/>
    </location>
</feature>
<feature type="signal peptide" evidence="1">
    <location>
        <begin position="1"/>
        <end position="30"/>
    </location>
</feature>
<reference evidence="2" key="1">
    <citation type="submission" date="2022-11" db="EMBL/GenBank/DDBJ databases">
        <title>Minimal conservation of predation-associated metabolite biosynthetic gene clusters underscores biosynthetic potential of Myxococcota including descriptions for ten novel species: Archangium lansinium sp. nov., Myxococcus landrumus sp. nov., Nannocystis bai.</title>
        <authorList>
            <person name="Ahearne A."/>
            <person name="Stevens C."/>
            <person name="Dowd S."/>
        </authorList>
    </citation>
    <scope>NUCLEOTIDE SEQUENCE</scope>
    <source>
        <strain evidence="2">Fl3</strain>
    </source>
</reference>
<sequence>MPHRSRVSRVPRVPRVPATGLGLALGLALAACNANRVTIGGGPSYRYPHQEAYGRTMTCPQSRLPPLRDGGVSPDAARCSFADAQGSRVVHVGGKVLTEAEDTSEPGTGVADVEVGIHRLAGVSLNLDNPGPQIAHARTDAQGRYSVSGTFPPGNYAAIARQPQDQRFLAYRMFIVAEGAIGRIDGIMITIPLDKRLGP</sequence>
<dbReference type="Proteomes" id="UP001164459">
    <property type="component" value="Chromosome"/>
</dbReference>